<dbReference type="Proteomes" id="UP000256695">
    <property type="component" value="Unassembled WGS sequence"/>
</dbReference>
<comment type="caution">
    <text evidence="2">The sequence shown here is derived from an EMBL/GenBank/DDBJ whole genome shotgun (WGS) entry which is preliminary data.</text>
</comment>
<feature type="domain" description="NYN" evidence="1">
    <location>
        <begin position="3"/>
        <end position="147"/>
    </location>
</feature>
<accession>A0A3D8J4A6</accession>
<name>A0A3D8J4A6_9HELI</name>
<evidence type="ECO:0000313" key="2">
    <source>
        <dbReference type="EMBL" id="RDU72352.1"/>
    </source>
</evidence>
<dbReference type="InterPro" id="IPR021139">
    <property type="entry name" value="NYN"/>
</dbReference>
<sequence>MRVNAYIDGFNLYYAIKNLKNPSLKWLDLKKLCENYLEEQDKLLDVYLFTALLKFDSTNPNQKKRQKVYLDAQQSRGVKVILGKFKNKYPFCKNCKTQYHSYEEKESDINMAIQLLEDAYEDRFDKAFVVTADTDLSSTLSRVKDLFPQKKIILLVPPLKKKESKGLTSNNIWFEIKNSHLKKSLLPGKITYNGEEICMPQEWE</sequence>
<reference evidence="2 3" key="1">
    <citation type="submission" date="2018-04" db="EMBL/GenBank/DDBJ databases">
        <title>Novel Campyloabacter and Helicobacter Species and Strains.</title>
        <authorList>
            <person name="Mannion A.J."/>
            <person name="Shen Z."/>
            <person name="Fox J.G."/>
        </authorList>
    </citation>
    <scope>NUCLEOTIDE SEQUENCE [LARGE SCALE GENOMIC DNA]</scope>
    <source>
        <strain evidence="2 3">MIT 04-9362</strain>
    </source>
</reference>
<evidence type="ECO:0000313" key="3">
    <source>
        <dbReference type="Proteomes" id="UP000256695"/>
    </source>
</evidence>
<keyword evidence="3" id="KW-1185">Reference proteome</keyword>
<dbReference type="AlphaFoldDB" id="A0A3D8J4A6"/>
<dbReference type="GO" id="GO:0004540">
    <property type="term" value="F:RNA nuclease activity"/>
    <property type="evidence" value="ECO:0007669"/>
    <property type="project" value="InterPro"/>
</dbReference>
<dbReference type="Gene3D" id="3.40.50.1010">
    <property type="entry name" value="5'-nuclease"/>
    <property type="match status" value="1"/>
</dbReference>
<dbReference type="OrthoDB" id="9809421at2"/>
<proteinExistence type="predicted"/>
<dbReference type="CDD" id="cd18722">
    <property type="entry name" value="PIN_NicB-like"/>
    <property type="match status" value="1"/>
</dbReference>
<dbReference type="RefSeq" id="WP_115579535.1">
    <property type="nucleotide sequence ID" value="NZ_NXLX01000021.1"/>
</dbReference>
<gene>
    <name evidence="2" type="ORF">CQA57_07045</name>
</gene>
<evidence type="ECO:0000259" key="1">
    <source>
        <dbReference type="Pfam" id="PF01936"/>
    </source>
</evidence>
<dbReference type="EMBL" id="NXLX01000021">
    <property type="protein sequence ID" value="RDU72352.1"/>
    <property type="molecule type" value="Genomic_DNA"/>
</dbReference>
<organism evidence="2 3">
    <name type="scientific">Helicobacter anseris</name>
    <dbReference type="NCBI Taxonomy" id="375926"/>
    <lineage>
        <taxon>Bacteria</taxon>
        <taxon>Pseudomonadati</taxon>
        <taxon>Campylobacterota</taxon>
        <taxon>Epsilonproteobacteria</taxon>
        <taxon>Campylobacterales</taxon>
        <taxon>Helicobacteraceae</taxon>
        <taxon>Helicobacter</taxon>
    </lineage>
</organism>
<protein>
    <submittedName>
        <fullName evidence="2">NYN domain-containing protein</fullName>
    </submittedName>
</protein>
<dbReference type="Pfam" id="PF01936">
    <property type="entry name" value="NYN"/>
    <property type="match status" value="1"/>
</dbReference>